<dbReference type="EMBL" id="NJHN03000129">
    <property type="protein sequence ID" value="KAH9412621.1"/>
    <property type="molecule type" value="Genomic_DNA"/>
</dbReference>
<evidence type="ECO:0000313" key="2">
    <source>
        <dbReference type="Proteomes" id="UP000887458"/>
    </source>
</evidence>
<keyword evidence="2" id="KW-1185">Reference proteome</keyword>
<comment type="caution">
    <text evidence="1">The sequence shown here is derived from an EMBL/GenBank/DDBJ whole genome shotgun (WGS) entry which is preliminary data.</text>
</comment>
<name>A0ABQ8IQM9_DERPT</name>
<gene>
    <name evidence="1" type="ORF">DERP_006584</name>
</gene>
<evidence type="ECO:0000313" key="1">
    <source>
        <dbReference type="EMBL" id="KAH9412621.1"/>
    </source>
</evidence>
<dbReference type="Proteomes" id="UP000887458">
    <property type="component" value="Unassembled WGS sequence"/>
</dbReference>
<organism evidence="1 2">
    <name type="scientific">Dermatophagoides pteronyssinus</name>
    <name type="common">European house dust mite</name>
    <dbReference type="NCBI Taxonomy" id="6956"/>
    <lineage>
        <taxon>Eukaryota</taxon>
        <taxon>Metazoa</taxon>
        <taxon>Ecdysozoa</taxon>
        <taxon>Arthropoda</taxon>
        <taxon>Chelicerata</taxon>
        <taxon>Arachnida</taxon>
        <taxon>Acari</taxon>
        <taxon>Acariformes</taxon>
        <taxon>Sarcoptiformes</taxon>
        <taxon>Astigmata</taxon>
        <taxon>Psoroptidia</taxon>
        <taxon>Analgoidea</taxon>
        <taxon>Pyroglyphidae</taxon>
        <taxon>Dermatophagoidinae</taxon>
        <taxon>Dermatophagoides</taxon>
    </lineage>
</organism>
<reference evidence="1 2" key="2">
    <citation type="journal article" date="2022" name="Mol. Biol. Evol.">
        <title>Comparative Genomics Reveals Insights into the Divergent Evolution of Astigmatic Mites and Household Pest Adaptations.</title>
        <authorList>
            <person name="Xiong Q."/>
            <person name="Wan A.T."/>
            <person name="Liu X."/>
            <person name="Fung C.S."/>
            <person name="Xiao X."/>
            <person name="Malainual N."/>
            <person name="Hou J."/>
            <person name="Wang L."/>
            <person name="Wang M."/>
            <person name="Yang K.Y."/>
            <person name="Cui Y."/>
            <person name="Leung E.L."/>
            <person name="Nong W."/>
            <person name="Shin S.K."/>
            <person name="Au S.W."/>
            <person name="Jeong K.Y."/>
            <person name="Chew F.T."/>
            <person name="Hui J.H."/>
            <person name="Leung T.F."/>
            <person name="Tungtrongchitr A."/>
            <person name="Zhong N."/>
            <person name="Liu Z."/>
            <person name="Tsui S.K."/>
        </authorList>
    </citation>
    <scope>NUCLEOTIDE SEQUENCE [LARGE SCALE GENOMIC DNA]</scope>
    <source>
        <strain evidence="1">Derp</strain>
    </source>
</reference>
<proteinExistence type="predicted"/>
<sequence length="91" mass="10584">MPKISCYFRNNCNIVYERVAHSSEQRGLYTSINSKLYQKISKDFEYLFPNLTLCNSSQKNVLVNIGMVMVVKHLVSDETNWCYRASNQPDP</sequence>
<accession>A0ABQ8IQM9</accession>
<reference evidence="1 2" key="1">
    <citation type="journal article" date="2018" name="J. Allergy Clin. Immunol.">
        <title>High-quality assembly of Dermatophagoides pteronyssinus genome and transcriptome reveals a wide range of novel allergens.</title>
        <authorList>
            <person name="Liu X.Y."/>
            <person name="Yang K.Y."/>
            <person name="Wang M.Q."/>
            <person name="Kwok J.S."/>
            <person name="Zeng X."/>
            <person name="Yang Z."/>
            <person name="Xiao X.J."/>
            <person name="Lau C.P."/>
            <person name="Li Y."/>
            <person name="Huang Z.M."/>
            <person name="Ba J.G."/>
            <person name="Yim A.K."/>
            <person name="Ouyang C.Y."/>
            <person name="Ngai S.M."/>
            <person name="Chan T.F."/>
            <person name="Leung E.L."/>
            <person name="Liu L."/>
            <person name="Liu Z.G."/>
            <person name="Tsui S.K."/>
        </authorList>
    </citation>
    <scope>NUCLEOTIDE SEQUENCE [LARGE SCALE GENOMIC DNA]</scope>
    <source>
        <strain evidence="1">Derp</strain>
    </source>
</reference>
<protein>
    <submittedName>
        <fullName evidence="1">Uncharacterized protein</fullName>
    </submittedName>
</protein>